<dbReference type="PROSITE" id="PS51318">
    <property type="entry name" value="TAT"/>
    <property type="match status" value="1"/>
</dbReference>
<dbReference type="GO" id="GO:0016787">
    <property type="term" value="F:hydrolase activity"/>
    <property type="evidence" value="ECO:0007669"/>
    <property type="project" value="UniProtKB-KW"/>
</dbReference>
<comment type="caution">
    <text evidence="8">The sequence shown here is derived from an EMBL/GenBank/DDBJ whole genome shotgun (WGS) entry which is preliminary data.</text>
</comment>
<dbReference type="OrthoDB" id="5443440at2"/>
<dbReference type="SMART" id="SM00849">
    <property type="entry name" value="Lactamase_B"/>
    <property type="match status" value="1"/>
</dbReference>
<dbReference type="Proteomes" id="UP000430634">
    <property type="component" value="Unassembled WGS sequence"/>
</dbReference>
<proteinExistence type="inferred from homology"/>
<dbReference type="InterPro" id="IPR001279">
    <property type="entry name" value="Metallo-B-lactamas"/>
</dbReference>
<reference evidence="7" key="4">
    <citation type="submission" date="2024-05" db="EMBL/GenBank/DDBJ databases">
        <authorList>
            <person name="Sun Q."/>
            <person name="Zhou Y."/>
        </authorList>
    </citation>
    <scope>NUCLEOTIDE SEQUENCE</scope>
    <source>
        <strain evidence="7">CGMCC 1.15931</strain>
    </source>
</reference>
<evidence type="ECO:0000256" key="3">
    <source>
        <dbReference type="ARBA" id="ARBA00022801"/>
    </source>
</evidence>
<dbReference type="InterPro" id="IPR006311">
    <property type="entry name" value="TAT_signal"/>
</dbReference>
<evidence type="ECO:0000313" key="10">
    <source>
        <dbReference type="Proteomes" id="UP000622638"/>
    </source>
</evidence>
<evidence type="ECO:0000256" key="4">
    <source>
        <dbReference type="ARBA" id="ARBA00022833"/>
    </source>
</evidence>
<dbReference type="EMBL" id="WNKZ01000074">
    <property type="protein sequence ID" value="MTV55165.1"/>
    <property type="molecule type" value="Genomic_DNA"/>
</dbReference>
<evidence type="ECO:0000313" key="9">
    <source>
        <dbReference type="Proteomes" id="UP000430634"/>
    </source>
</evidence>
<keyword evidence="5" id="KW-0732">Signal</keyword>
<evidence type="ECO:0000256" key="2">
    <source>
        <dbReference type="ARBA" id="ARBA00022723"/>
    </source>
</evidence>
<dbReference type="CDD" id="cd07720">
    <property type="entry name" value="OPHC2-like_MBL-fold"/>
    <property type="match status" value="1"/>
</dbReference>
<evidence type="ECO:0000313" key="8">
    <source>
        <dbReference type="EMBL" id="MTV55165.1"/>
    </source>
</evidence>
<evidence type="ECO:0000313" key="7">
    <source>
        <dbReference type="EMBL" id="GGC20875.1"/>
    </source>
</evidence>
<keyword evidence="10" id="KW-1185">Reference proteome</keyword>
<name>A0A6I3T2N2_9BURK</name>
<reference evidence="8 9" key="3">
    <citation type="submission" date="2019-11" db="EMBL/GenBank/DDBJ databases">
        <title>Type strains purchased from KCTC, JCM and DSMZ.</title>
        <authorList>
            <person name="Lu H."/>
        </authorList>
    </citation>
    <scope>NUCLEOTIDE SEQUENCE [LARGE SCALE GENOMIC DNA]</scope>
    <source>
        <strain evidence="8 9">KCTC 52429</strain>
    </source>
</reference>
<reference evidence="7" key="1">
    <citation type="journal article" date="2014" name="Int. J. Syst. Evol. Microbiol.">
        <title>Complete genome of a new Firmicutes species belonging to the dominant human colonic microbiota ('Ruminococcus bicirculans') reveals two chromosomes and a selective capacity to utilize plant glucans.</title>
        <authorList>
            <consortium name="NISC Comparative Sequencing Program"/>
            <person name="Wegmann U."/>
            <person name="Louis P."/>
            <person name="Goesmann A."/>
            <person name="Henrissat B."/>
            <person name="Duncan S.H."/>
            <person name="Flint H.J."/>
        </authorList>
    </citation>
    <scope>NUCLEOTIDE SEQUENCE</scope>
    <source>
        <strain evidence="7">CGMCC 1.15931</strain>
    </source>
</reference>
<dbReference type="Proteomes" id="UP000622638">
    <property type="component" value="Unassembled WGS sequence"/>
</dbReference>
<dbReference type="EMBL" id="BMKG01000029">
    <property type="protein sequence ID" value="GGC20875.1"/>
    <property type="molecule type" value="Genomic_DNA"/>
</dbReference>
<keyword evidence="4" id="KW-0862">Zinc</keyword>
<feature type="domain" description="Metallo-beta-lactamase" evidence="6">
    <location>
        <begin position="89"/>
        <end position="294"/>
    </location>
</feature>
<dbReference type="GO" id="GO:0046872">
    <property type="term" value="F:metal ion binding"/>
    <property type="evidence" value="ECO:0007669"/>
    <property type="project" value="UniProtKB-KW"/>
</dbReference>
<dbReference type="PANTHER" id="PTHR42978">
    <property type="entry name" value="QUORUM-QUENCHING LACTONASE YTNP-RELATED-RELATED"/>
    <property type="match status" value="1"/>
</dbReference>
<keyword evidence="2" id="KW-0479">Metal-binding</keyword>
<dbReference type="Pfam" id="PF00753">
    <property type="entry name" value="Lactamase_B"/>
    <property type="match status" value="1"/>
</dbReference>
<comment type="similarity">
    <text evidence="1">Belongs to the metallo-beta-lactamase superfamily.</text>
</comment>
<dbReference type="Gene3D" id="3.60.15.10">
    <property type="entry name" value="Ribonuclease Z/Hydroxyacylglutathione hydrolase-like"/>
    <property type="match status" value="1"/>
</dbReference>
<evidence type="ECO:0000256" key="1">
    <source>
        <dbReference type="ARBA" id="ARBA00007749"/>
    </source>
</evidence>
<dbReference type="InterPro" id="IPR051013">
    <property type="entry name" value="MBL_superfamily_lactonases"/>
</dbReference>
<dbReference type="AlphaFoldDB" id="A0A6I3T2N2"/>
<reference evidence="10" key="2">
    <citation type="journal article" date="2019" name="Int. J. Syst. Evol. Microbiol.">
        <title>The Global Catalogue of Microorganisms (GCM) 10K type strain sequencing project: providing services to taxonomists for standard genome sequencing and annotation.</title>
        <authorList>
            <consortium name="The Broad Institute Genomics Platform"/>
            <consortium name="The Broad Institute Genome Sequencing Center for Infectious Disease"/>
            <person name="Wu L."/>
            <person name="Ma J."/>
        </authorList>
    </citation>
    <scope>NUCLEOTIDE SEQUENCE [LARGE SCALE GENOMIC DNA]</scope>
    <source>
        <strain evidence="10">CGMCC 1.15931</strain>
    </source>
</reference>
<accession>A0A6I3T2N2</accession>
<dbReference type="SUPFAM" id="SSF56281">
    <property type="entry name" value="Metallo-hydrolase/oxidoreductase"/>
    <property type="match status" value="1"/>
</dbReference>
<evidence type="ECO:0000259" key="6">
    <source>
        <dbReference type="SMART" id="SM00849"/>
    </source>
</evidence>
<dbReference type="PANTHER" id="PTHR42978:SF6">
    <property type="entry name" value="QUORUM-QUENCHING LACTONASE YTNP-RELATED"/>
    <property type="match status" value="1"/>
</dbReference>
<dbReference type="InterPro" id="IPR036866">
    <property type="entry name" value="RibonucZ/Hydroxyglut_hydro"/>
</dbReference>
<feature type="signal peptide" evidence="5">
    <location>
        <begin position="1"/>
        <end position="28"/>
    </location>
</feature>
<protein>
    <submittedName>
        <fullName evidence="8">MBL fold metallo-hydrolase</fullName>
    </submittedName>
</protein>
<feature type="chain" id="PRO_5026305227" evidence="5">
    <location>
        <begin position="29"/>
        <end position="321"/>
    </location>
</feature>
<organism evidence="8 9">
    <name type="scientific">Pseudoduganella buxea</name>
    <dbReference type="NCBI Taxonomy" id="1949069"/>
    <lineage>
        <taxon>Bacteria</taxon>
        <taxon>Pseudomonadati</taxon>
        <taxon>Pseudomonadota</taxon>
        <taxon>Betaproteobacteria</taxon>
        <taxon>Burkholderiales</taxon>
        <taxon>Oxalobacteraceae</taxon>
        <taxon>Telluria group</taxon>
        <taxon>Pseudoduganella</taxon>
    </lineage>
</organism>
<evidence type="ECO:0000256" key="5">
    <source>
        <dbReference type="SAM" id="SignalP"/>
    </source>
</evidence>
<gene>
    <name evidence="7" type="ORF">GCM10011572_47920</name>
    <name evidence="8" type="ORF">GM672_20775</name>
</gene>
<sequence>MSHNCTGRRAALTAMAAALLFAGSAAFAAAPMVKTQGPGFYRMMVGDIEVTVVSDGTVDLPMNQLLQSSQKKINAALHDHFLTSPVETSVNAYLINTGTKLVMVDAGAGLLFGPTLGKLQANIVAAGYQPDQIDEIYLTHMHPDHLGGLINIDKLAFPNAVVRADSHDADFWLSPLELARAPADQKTNFLAAMGMLGPYAAINRFYPFTGETELVPGVRSTSSYGHTPGHTTYVVESRGEKLVLIGDLIHAGFMQFDDPSVTIMFDSDRRAAAASRKAGFADAARHEVLIGGAHLAFPGLGHLRSSGKGYQFVPLNYTVPR</sequence>
<dbReference type="RefSeq" id="WP_155472442.1">
    <property type="nucleotide sequence ID" value="NZ_BMKG01000029.1"/>
</dbReference>
<keyword evidence="3 8" id="KW-0378">Hydrolase</keyword>